<gene>
    <name evidence="1" type="ORF">CBW57_02725</name>
</gene>
<dbReference type="Proteomes" id="UP000196440">
    <property type="component" value="Unassembled WGS sequence"/>
</dbReference>
<evidence type="ECO:0000313" key="2">
    <source>
        <dbReference type="Proteomes" id="UP000196440"/>
    </source>
</evidence>
<sequence>MDTCTLGHQILAAVAEAEYQRILERKNDRCAAAMAAKIKSGQKPRTKSDMAIILINKKAGYGKTGMSRTPDFRLEKKVKTAI</sequence>
<organism evidence="1 2">
    <name type="scientific">Yersinia intermedia</name>
    <dbReference type="NCBI Taxonomy" id="631"/>
    <lineage>
        <taxon>Bacteria</taxon>
        <taxon>Pseudomonadati</taxon>
        <taxon>Pseudomonadota</taxon>
        <taxon>Gammaproteobacteria</taxon>
        <taxon>Enterobacterales</taxon>
        <taxon>Yersiniaceae</taxon>
        <taxon>Yersinia</taxon>
    </lineage>
</organism>
<proteinExistence type="predicted"/>
<name>A0A209AAE1_YERIN</name>
<accession>A0A209AAE1</accession>
<dbReference type="Gene3D" id="6.10.250.10">
    <property type="match status" value="1"/>
</dbReference>
<evidence type="ECO:0000313" key="1">
    <source>
        <dbReference type="EMBL" id="OVZ89493.1"/>
    </source>
</evidence>
<dbReference type="AlphaFoldDB" id="A0A209AAE1"/>
<comment type="caution">
    <text evidence="1">The sequence shown here is derived from an EMBL/GenBank/DDBJ whole genome shotgun (WGS) entry which is preliminary data.</text>
</comment>
<reference evidence="1 2" key="1">
    <citation type="submission" date="2017-05" db="EMBL/GenBank/DDBJ databases">
        <title>Whole genome sequencing of Yersinia kristensenii.</title>
        <authorList>
            <person name="Campioni F."/>
        </authorList>
    </citation>
    <scope>NUCLEOTIDE SEQUENCE [LARGE SCALE GENOMIC DNA]</scope>
    <source>
        <strain evidence="1 2">CFSAN060536</strain>
    </source>
</reference>
<dbReference type="EMBL" id="NHOI01000003">
    <property type="protein sequence ID" value="OVZ89493.1"/>
    <property type="molecule type" value="Genomic_DNA"/>
</dbReference>
<protein>
    <submittedName>
        <fullName evidence="1">Uncharacterized protein</fullName>
    </submittedName>
</protein>